<sequence>MVRSSQVCEDCSARWDVVDSPYWSICCSRMEFRWDSCLVALGAWNCLPDHSEPFKYHMQKFMTLIVNIMKKEKLFAS</sequence>
<keyword evidence="2" id="KW-1185">Reference proteome</keyword>
<organism evidence="1 2">
    <name type="scientific">Vitis vinifera</name>
    <name type="common">Grape</name>
    <dbReference type="NCBI Taxonomy" id="29760"/>
    <lineage>
        <taxon>Eukaryota</taxon>
        <taxon>Viridiplantae</taxon>
        <taxon>Streptophyta</taxon>
        <taxon>Embryophyta</taxon>
        <taxon>Tracheophyta</taxon>
        <taxon>Spermatophyta</taxon>
        <taxon>Magnoliopsida</taxon>
        <taxon>eudicotyledons</taxon>
        <taxon>Gunneridae</taxon>
        <taxon>Pentapetalae</taxon>
        <taxon>rosids</taxon>
        <taxon>Vitales</taxon>
        <taxon>Vitaceae</taxon>
        <taxon>Viteae</taxon>
        <taxon>Vitis</taxon>
    </lineage>
</organism>
<name>D7TG65_VITVI</name>
<proteinExistence type="predicted"/>
<evidence type="ECO:0000313" key="2">
    <source>
        <dbReference type="Proteomes" id="UP000009183"/>
    </source>
</evidence>
<dbReference type="PaxDb" id="29760-VIT_16s0039g00650.t01"/>
<dbReference type="AlphaFoldDB" id="D7TG65"/>
<evidence type="ECO:0000313" key="1">
    <source>
        <dbReference type="EMBL" id="CBI29488.3"/>
    </source>
</evidence>
<accession>D7TG65</accession>
<dbReference type="Proteomes" id="UP000009183">
    <property type="component" value="Chromosome 16, unordered"/>
</dbReference>
<gene>
    <name evidence="1" type="ordered locus">VIT_16s0039g00650</name>
</gene>
<protein>
    <submittedName>
        <fullName evidence="1">Uncharacterized protein</fullName>
    </submittedName>
</protein>
<reference evidence="2" key="1">
    <citation type="journal article" date="2007" name="Nature">
        <title>The grapevine genome sequence suggests ancestral hexaploidization in major angiosperm phyla.</title>
        <authorList>
            <consortium name="The French-Italian Public Consortium for Grapevine Genome Characterization."/>
            <person name="Jaillon O."/>
            <person name="Aury J.-M."/>
            <person name="Noel B."/>
            <person name="Policriti A."/>
            <person name="Clepet C."/>
            <person name="Casagrande A."/>
            <person name="Choisne N."/>
            <person name="Aubourg S."/>
            <person name="Vitulo N."/>
            <person name="Jubin C."/>
            <person name="Vezzi A."/>
            <person name="Legeai F."/>
            <person name="Hugueney P."/>
            <person name="Dasilva C."/>
            <person name="Horner D."/>
            <person name="Mica E."/>
            <person name="Jublot D."/>
            <person name="Poulain J."/>
            <person name="Bruyere C."/>
            <person name="Billault A."/>
            <person name="Segurens B."/>
            <person name="Gouyvenoux M."/>
            <person name="Ugarte E."/>
            <person name="Cattonaro F."/>
            <person name="Anthouard V."/>
            <person name="Vico V."/>
            <person name="Del Fabbro C."/>
            <person name="Alaux M."/>
            <person name="Di Gaspero G."/>
            <person name="Dumas V."/>
            <person name="Felice N."/>
            <person name="Paillard S."/>
            <person name="Juman I."/>
            <person name="Moroldo M."/>
            <person name="Scalabrin S."/>
            <person name="Canaguier A."/>
            <person name="Le Clainche I."/>
            <person name="Malacrida G."/>
            <person name="Durand E."/>
            <person name="Pesole G."/>
            <person name="Laucou V."/>
            <person name="Chatelet P."/>
            <person name="Merdinoglu D."/>
            <person name="Delledonne M."/>
            <person name="Pezzotti M."/>
            <person name="Lecharny A."/>
            <person name="Scarpelli C."/>
            <person name="Artiguenave F."/>
            <person name="Pe M.E."/>
            <person name="Valle G."/>
            <person name="Morgante M."/>
            <person name="Caboche M."/>
            <person name="Adam-Blondon A.-F."/>
            <person name="Weissenbach J."/>
            <person name="Quetier F."/>
            <person name="Wincker P."/>
        </authorList>
    </citation>
    <scope>NUCLEOTIDE SEQUENCE [LARGE SCALE GENOMIC DNA]</scope>
    <source>
        <strain evidence="2">cv. Pinot noir / PN40024</strain>
    </source>
</reference>
<dbReference type="HOGENOM" id="CLU_2643076_0_0_1"/>
<dbReference type="InParanoid" id="D7TG65"/>
<dbReference type="EMBL" id="FN595787">
    <property type="protein sequence ID" value="CBI29488.3"/>
    <property type="molecule type" value="Genomic_DNA"/>
</dbReference>